<proteinExistence type="predicted"/>
<dbReference type="EMBL" id="JAFCIX010000501">
    <property type="protein sequence ID" value="KAH6588543.1"/>
    <property type="molecule type" value="Genomic_DNA"/>
</dbReference>
<feature type="compositionally biased region" description="Low complexity" evidence="4">
    <location>
        <begin position="761"/>
        <end position="770"/>
    </location>
</feature>
<keyword evidence="3" id="KW-0677">Repeat</keyword>
<evidence type="ECO:0000256" key="4">
    <source>
        <dbReference type="SAM" id="MobiDB-lite"/>
    </source>
</evidence>
<evidence type="ECO:0000313" key="5">
    <source>
        <dbReference type="EMBL" id="KAH6588543.1"/>
    </source>
</evidence>
<feature type="region of interest" description="Disordered" evidence="4">
    <location>
        <begin position="244"/>
        <end position="316"/>
    </location>
</feature>
<keyword evidence="6" id="KW-1185">Reference proteome</keyword>
<keyword evidence="1" id="KW-0433">Leucine-rich repeat</keyword>
<feature type="compositionally biased region" description="Low complexity" evidence="4">
    <location>
        <begin position="1105"/>
        <end position="1132"/>
    </location>
</feature>
<sequence length="1187" mass="127867">MGNLQSVSKFVAKTRQKQDKEVIIKDIALDPKWFPAEVAFLNLERVCLINVALPYVPDILFQLITLSHLKITESDITSITGIGSLIHLKSLIVHSNAIDWIPDDFVKLTQLEELDVHDNRISSRGILPEMYLMQTIRSLDISGNRLTLMPAEFAKFGMRLREIQLHDNPWVLSEMQELSLSSPLPSHDTRSLLSSIVLRMEMGDSNYAPCISLHMAPQTPAIALDKSQTDPQHLTAVLETTGSTCQQKDLTKPRKHGGSFFGRRSSDAFGGSSKPSSDTKPNDGDSPDSNSKKDAKKDRKPSKTVAPNRNASITQSDLKVVERTVVPLAPLARAHGPRGRKPPSIDLIQRTATGLPSGIQSITALSPPKGHVDSTPNPEHMTSALFPNRPHQSDIASSHVTLASSPIMGHTAKMDETDALNFKLFSKKPASNDLMRKNAVMHSHKIQDPAPNHDGLESTMDIPNGPSHLEPSKHKLVPKGGFSYMGGALTAGLSPNLPMASKMLKTTSAIALEASERQIGLSTSDLSSNPIRPPVLLPPKPSSQVHTADSSRNSSQTEDPLLLLPPVGGIQLPKSSPGVQRQPSSRNGTTTEPDVCTSSNDIGMMPPKKAPKPIYSASTLCLLSATSNPPPVIAASPASMMTPSSSIQMLAFSSALPEANIAENLPPPVKLSNKPSRSSQHASVHESPLSAQREYVGDVAPTIMDSLQQLSSTESKSNAEPLEMKVDPTDLKVRPKRAETMTNSNSTTVPKMLKTGMGLNQPSQSSPTTSLQGTETEQRPTAAITFRGNHSKQISESYGSGSVPTESQSDLDSSANRSFGKEIVVKMETRRNHQLEDLPAAPKLPSMIDRQGYSINMPPKNNSMKLDPPNVHLASSAHLEADLTHQHANGIQLEPQPCESIPQIPQATRHSSSQFPVMTDSGQSFVSSLKEAQGSEDCESGITATRGQHERLNSAAKLKYNINNGDSVTKTNPGTAVTTATHRRNDSFRRGEMQMEDAEAHSSIKTNALLFAGSNRISGVSRSMDMLSQAPILPKNVAPPELAPKPGYAASQLQSLKQTQDETSIDPSFKVQSQAFSARLALQGKLSPEELCTSKYLATSTTMLSSGTHSSNTTGSTDARSSSRSFDNLSSDMLQRTAPPPAFSALPSSGAPLKPPKPRTPSNTKGVLNEAPQTAPLQPSWKKQTLS</sequence>
<feature type="compositionally biased region" description="Low complexity" evidence="4">
    <location>
        <begin position="1143"/>
        <end position="1152"/>
    </location>
</feature>
<keyword evidence="2" id="KW-0732">Signal</keyword>
<evidence type="ECO:0000256" key="3">
    <source>
        <dbReference type="ARBA" id="ARBA00022737"/>
    </source>
</evidence>
<evidence type="ECO:0000256" key="2">
    <source>
        <dbReference type="ARBA" id="ARBA00022729"/>
    </source>
</evidence>
<feature type="compositionally biased region" description="Pro residues" evidence="4">
    <location>
        <begin position="531"/>
        <end position="541"/>
    </location>
</feature>
<feature type="region of interest" description="Disordered" evidence="4">
    <location>
        <begin position="523"/>
        <end position="608"/>
    </location>
</feature>
<feature type="compositionally biased region" description="Polar residues" evidence="4">
    <location>
        <begin position="1160"/>
        <end position="1187"/>
    </location>
</feature>
<feature type="compositionally biased region" description="Polar residues" evidence="4">
    <location>
        <begin position="791"/>
        <end position="816"/>
    </location>
</feature>
<evidence type="ECO:0000313" key="6">
    <source>
        <dbReference type="Proteomes" id="UP001648503"/>
    </source>
</evidence>
<dbReference type="Proteomes" id="UP001648503">
    <property type="component" value="Unassembled WGS sequence"/>
</dbReference>
<feature type="compositionally biased region" description="Polar residues" evidence="4">
    <location>
        <begin position="1051"/>
        <end position="1066"/>
    </location>
</feature>
<feature type="region of interest" description="Disordered" evidence="4">
    <location>
        <begin position="1037"/>
        <end position="1066"/>
    </location>
</feature>
<comment type="caution">
    <text evidence="5">The sequence shown here is derived from an EMBL/GenBank/DDBJ whole genome shotgun (WGS) entry which is preliminary data.</text>
</comment>
<gene>
    <name evidence="5" type="ORF">BASA50_010670</name>
</gene>
<protein>
    <submittedName>
        <fullName evidence="5">Uncharacterized protein</fullName>
    </submittedName>
</protein>
<name>A0ABQ8EXV2_9FUNG</name>
<feature type="compositionally biased region" description="Polar residues" evidence="4">
    <location>
        <begin position="305"/>
        <end position="316"/>
    </location>
</feature>
<accession>A0ABQ8EXV2</accession>
<feature type="region of interest" description="Disordered" evidence="4">
    <location>
        <begin position="666"/>
        <end position="691"/>
    </location>
</feature>
<feature type="compositionally biased region" description="Polar residues" evidence="4">
    <location>
        <begin position="542"/>
        <end position="558"/>
    </location>
</feature>
<reference evidence="5 6" key="1">
    <citation type="submission" date="2021-02" db="EMBL/GenBank/DDBJ databases">
        <title>Variation within the Batrachochytrium salamandrivorans European outbreak.</title>
        <authorList>
            <person name="Kelly M."/>
            <person name="Pasmans F."/>
            <person name="Shea T.P."/>
            <person name="Munoz J.F."/>
            <person name="Carranza S."/>
            <person name="Cuomo C.A."/>
            <person name="Martel A."/>
        </authorList>
    </citation>
    <scope>NUCLEOTIDE SEQUENCE [LARGE SCALE GENOMIC DNA]</scope>
    <source>
        <strain evidence="5 6">AMFP18/2</strain>
    </source>
</reference>
<organism evidence="5 6">
    <name type="scientific">Batrachochytrium salamandrivorans</name>
    <dbReference type="NCBI Taxonomy" id="1357716"/>
    <lineage>
        <taxon>Eukaryota</taxon>
        <taxon>Fungi</taxon>
        <taxon>Fungi incertae sedis</taxon>
        <taxon>Chytridiomycota</taxon>
        <taxon>Chytridiomycota incertae sedis</taxon>
        <taxon>Chytridiomycetes</taxon>
        <taxon>Rhizophydiales</taxon>
        <taxon>Rhizophydiales incertae sedis</taxon>
        <taxon>Batrachochytrium</taxon>
    </lineage>
</organism>
<dbReference type="Gene3D" id="3.80.10.10">
    <property type="entry name" value="Ribonuclease Inhibitor"/>
    <property type="match status" value="1"/>
</dbReference>
<dbReference type="PANTHER" id="PTHR24366">
    <property type="entry name" value="IG(IMMUNOGLOBULIN) AND LRR(LEUCINE RICH REPEAT) DOMAINS"/>
    <property type="match status" value="1"/>
</dbReference>
<dbReference type="InterPro" id="IPR032675">
    <property type="entry name" value="LRR_dom_sf"/>
</dbReference>
<feature type="compositionally biased region" description="Polar residues" evidence="4">
    <location>
        <begin position="673"/>
        <end position="682"/>
    </location>
</feature>
<dbReference type="SUPFAM" id="SSF52058">
    <property type="entry name" value="L domain-like"/>
    <property type="match status" value="1"/>
</dbReference>
<feature type="region of interest" description="Disordered" evidence="4">
    <location>
        <begin position="1102"/>
        <end position="1187"/>
    </location>
</feature>
<feature type="region of interest" description="Disordered" evidence="4">
    <location>
        <begin position="757"/>
        <end position="816"/>
    </location>
</feature>
<feature type="compositionally biased region" description="Polar residues" evidence="4">
    <location>
        <begin position="573"/>
        <end position="601"/>
    </location>
</feature>
<dbReference type="PANTHER" id="PTHR24366:SF161">
    <property type="entry name" value="TIR DOMAIN-CONTAINING PROTEIN"/>
    <property type="match status" value="1"/>
</dbReference>
<evidence type="ECO:0000256" key="1">
    <source>
        <dbReference type="ARBA" id="ARBA00022614"/>
    </source>
</evidence>